<feature type="region of interest" description="Disordered" evidence="2">
    <location>
        <begin position="544"/>
        <end position="591"/>
    </location>
</feature>
<evidence type="ECO:0000313" key="4">
    <source>
        <dbReference type="EMBL" id="GBG71592.1"/>
    </source>
</evidence>
<keyword evidence="3" id="KW-1133">Transmembrane helix</keyword>
<evidence type="ECO:0000256" key="2">
    <source>
        <dbReference type="SAM" id="MobiDB-lite"/>
    </source>
</evidence>
<accession>A0A388KNG8</accession>
<keyword evidence="3" id="KW-0812">Transmembrane</keyword>
<dbReference type="Proteomes" id="UP000265515">
    <property type="component" value="Unassembled WGS sequence"/>
</dbReference>
<evidence type="ECO:0000313" key="5">
    <source>
        <dbReference type="Proteomes" id="UP000265515"/>
    </source>
</evidence>
<keyword evidence="3" id="KW-0472">Membrane</keyword>
<keyword evidence="5" id="KW-1185">Reference proteome</keyword>
<feature type="coiled-coil region" evidence="1">
    <location>
        <begin position="157"/>
        <end position="212"/>
    </location>
</feature>
<feature type="region of interest" description="Disordered" evidence="2">
    <location>
        <begin position="100"/>
        <end position="134"/>
    </location>
</feature>
<dbReference type="Gramene" id="GBG71592">
    <property type="protein sequence ID" value="GBG71592"/>
    <property type="gene ID" value="CBR_g9008"/>
</dbReference>
<comment type="caution">
    <text evidence="4">The sequence shown here is derived from an EMBL/GenBank/DDBJ whole genome shotgun (WGS) entry which is preliminary data.</text>
</comment>
<name>A0A388KNG8_CHABU</name>
<dbReference type="AlphaFoldDB" id="A0A388KNG8"/>
<feature type="transmembrane region" description="Helical" evidence="3">
    <location>
        <begin position="6"/>
        <end position="29"/>
    </location>
</feature>
<evidence type="ECO:0000256" key="1">
    <source>
        <dbReference type="SAM" id="Coils"/>
    </source>
</evidence>
<organism evidence="4 5">
    <name type="scientific">Chara braunii</name>
    <name type="common">Braun's stonewort</name>
    <dbReference type="NCBI Taxonomy" id="69332"/>
    <lineage>
        <taxon>Eukaryota</taxon>
        <taxon>Viridiplantae</taxon>
        <taxon>Streptophyta</taxon>
        <taxon>Charophyceae</taxon>
        <taxon>Charales</taxon>
        <taxon>Characeae</taxon>
        <taxon>Chara</taxon>
    </lineage>
</organism>
<reference evidence="4 5" key="1">
    <citation type="journal article" date="2018" name="Cell">
        <title>The Chara Genome: Secondary Complexity and Implications for Plant Terrestrialization.</title>
        <authorList>
            <person name="Nishiyama T."/>
            <person name="Sakayama H."/>
            <person name="Vries J.D."/>
            <person name="Buschmann H."/>
            <person name="Saint-Marcoux D."/>
            <person name="Ullrich K.K."/>
            <person name="Haas F.B."/>
            <person name="Vanderstraeten L."/>
            <person name="Becker D."/>
            <person name="Lang D."/>
            <person name="Vosolsobe S."/>
            <person name="Rombauts S."/>
            <person name="Wilhelmsson P.K.I."/>
            <person name="Janitza P."/>
            <person name="Kern R."/>
            <person name="Heyl A."/>
            <person name="Rumpler F."/>
            <person name="Villalobos L.I.A.C."/>
            <person name="Clay J.M."/>
            <person name="Skokan R."/>
            <person name="Toyoda A."/>
            <person name="Suzuki Y."/>
            <person name="Kagoshima H."/>
            <person name="Schijlen E."/>
            <person name="Tajeshwar N."/>
            <person name="Catarino B."/>
            <person name="Hetherington A.J."/>
            <person name="Saltykova A."/>
            <person name="Bonnot C."/>
            <person name="Breuninger H."/>
            <person name="Symeonidi A."/>
            <person name="Radhakrishnan G.V."/>
            <person name="Van Nieuwerburgh F."/>
            <person name="Deforce D."/>
            <person name="Chang C."/>
            <person name="Karol K.G."/>
            <person name="Hedrich R."/>
            <person name="Ulvskov P."/>
            <person name="Glockner G."/>
            <person name="Delwiche C.F."/>
            <person name="Petrasek J."/>
            <person name="Van de Peer Y."/>
            <person name="Friml J."/>
            <person name="Beilby M."/>
            <person name="Dolan L."/>
            <person name="Kohara Y."/>
            <person name="Sugano S."/>
            <person name="Fujiyama A."/>
            <person name="Delaux P.-M."/>
            <person name="Quint M."/>
            <person name="TheiBen G."/>
            <person name="Hagemann M."/>
            <person name="Harholt J."/>
            <person name="Dunand C."/>
            <person name="Zachgo S."/>
            <person name="Langdale J."/>
            <person name="Maumus F."/>
            <person name="Straeten D.V.D."/>
            <person name="Gould S.B."/>
            <person name="Rensing S.A."/>
        </authorList>
    </citation>
    <scope>NUCLEOTIDE SEQUENCE [LARGE SCALE GENOMIC DNA]</scope>
    <source>
        <strain evidence="4 5">S276</strain>
    </source>
</reference>
<evidence type="ECO:0000256" key="3">
    <source>
        <dbReference type="SAM" id="Phobius"/>
    </source>
</evidence>
<sequence length="637" mass="72507">MDDYPMYGLLVGFSLWGSLWRLLFPLGFWHAMTCRVDTRGGTSTKPYLKEEEEEKMAAILRERKEKREAKKKALHEEQAAKLRKIEEEMAREKERIMKEEEAKLKEVDEEEEEGPPLQRRSGQHSSSKDEEMEKRISEWVANLSLGEEEEVAMYIPKDEQEAAMKKWEAEEDVLTRRAMEDEQRMAWKLGMMREKKRRVEAANAAIEELEEVQKLRLQLTPQVSLIREAAGVLARMVHGIRLLRLAKLQAMTRVLGALRTIDEDDKQSSIVAQKKIEEYDVLRSQVVDIMRETDMSRQAAEMSTYMRPSSIVVALWLAFFMIASGKIVPGVNIDECLFELRKSQQSEKIVDTPYLLEAWNIIRNFIIGRGNLARILKVNVPTRKSKVAAKRKAGVPVVLMENTDLDRGKKGSSFDTVFKWAGAVLCEIMQSEAFSVARVCGILYTWVRLCHDIWLIKRRLRLRASEAAERQKHYQSVLQAEIEGAYAMGVAHDGIPEHRVAFASSQDSSSVGSESPGFVPSAPGFATPASLRKSMLRALAQRSFGKKVGEDSPTRRAMHLGPEEEQAEQKAGRARRGTSREGQNELSVSLPESVDKAFLKRKATSLSFMSQDKEFIDSLQYRLGISPRGKQGLKRQE</sequence>
<keyword evidence="1" id="KW-0175">Coiled coil</keyword>
<dbReference type="EMBL" id="BFEA01000149">
    <property type="protein sequence ID" value="GBG71592.1"/>
    <property type="molecule type" value="Genomic_DNA"/>
</dbReference>
<gene>
    <name evidence="4" type="ORF">CBR_g9008</name>
</gene>
<protein>
    <submittedName>
        <fullName evidence="4">Uncharacterized protein</fullName>
    </submittedName>
</protein>
<proteinExistence type="predicted"/>